<evidence type="ECO:0000256" key="1">
    <source>
        <dbReference type="SAM" id="MobiDB-lite"/>
    </source>
</evidence>
<reference evidence="2" key="1">
    <citation type="journal article" date="2020" name="Nature">
        <title>Giant virus diversity and host interactions through global metagenomics.</title>
        <authorList>
            <person name="Schulz F."/>
            <person name="Roux S."/>
            <person name="Paez-Espino D."/>
            <person name="Jungbluth S."/>
            <person name="Walsh D.A."/>
            <person name="Denef V.J."/>
            <person name="McMahon K.D."/>
            <person name="Konstantinidis K.T."/>
            <person name="Eloe-Fadrosh E.A."/>
            <person name="Kyrpides N.C."/>
            <person name="Woyke T."/>
        </authorList>
    </citation>
    <scope>NUCLEOTIDE SEQUENCE</scope>
    <source>
        <strain evidence="2">GVMAG-M-3300025860-25</strain>
    </source>
</reference>
<dbReference type="AlphaFoldDB" id="A0A6C0J782"/>
<name>A0A6C0J782_9ZZZZ</name>
<feature type="region of interest" description="Disordered" evidence="1">
    <location>
        <begin position="108"/>
        <end position="128"/>
    </location>
</feature>
<protein>
    <submittedName>
        <fullName evidence="2">Uncharacterized protein</fullName>
    </submittedName>
</protein>
<organism evidence="2">
    <name type="scientific">viral metagenome</name>
    <dbReference type="NCBI Taxonomy" id="1070528"/>
    <lineage>
        <taxon>unclassified sequences</taxon>
        <taxon>metagenomes</taxon>
        <taxon>organismal metagenomes</taxon>
    </lineage>
</organism>
<sequence length="128" mass="15846">MIKQIDIERFCRKTNKLDITKIQLRPQINLPYTKKENKYKNRGYSKDPYLKNIDIRYLEDSRYISYSDKLRYDREYYKNCENRLKYNIDFFIEEPVKHITKPIEKLYETDNEVSEEDNDSDEFIDDEF</sequence>
<evidence type="ECO:0000313" key="2">
    <source>
        <dbReference type="EMBL" id="QHU01143.1"/>
    </source>
</evidence>
<accession>A0A6C0J782</accession>
<dbReference type="EMBL" id="MN740335">
    <property type="protein sequence ID" value="QHU01143.1"/>
    <property type="molecule type" value="Genomic_DNA"/>
</dbReference>
<proteinExistence type="predicted"/>
<feature type="compositionally biased region" description="Acidic residues" evidence="1">
    <location>
        <begin position="109"/>
        <end position="128"/>
    </location>
</feature>